<sequence>MPPDNKNKDNLKNPPGGKSIENVEDQVSDSDGWVPADFEIQLVGRGYQTYSEDDIVQDDDANFSYSDNSSESSWPDTDDEYQEEIVEEYFDGYKSIPLIVEESKPEDAKDEGQENVESKIDSSVTSMTISAIINSVKKETENVHLAAKDFDYTPVGKRELVLDDEKISKIKDVMKKINITPPPWATKIDDNKLSELVKEIIR</sequence>
<reference evidence="3" key="2">
    <citation type="submission" date="2015-08" db="UniProtKB">
        <authorList>
            <consortium name="WormBaseParasite"/>
        </authorList>
    </citation>
    <scope>IDENTIFICATION</scope>
</reference>
<dbReference type="WBParaSite" id="SVE_0775700.1">
    <property type="protein sequence ID" value="SVE_0775700.1"/>
    <property type="gene ID" value="SVE_0775700"/>
</dbReference>
<name>A0A0K0FFW1_STRVS</name>
<evidence type="ECO:0000256" key="1">
    <source>
        <dbReference type="SAM" id="MobiDB-lite"/>
    </source>
</evidence>
<feature type="region of interest" description="Disordered" evidence="1">
    <location>
        <begin position="59"/>
        <end position="80"/>
    </location>
</feature>
<evidence type="ECO:0000313" key="3">
    <source>
        <dbReference type="WBParaSite" id="SVE_0775700.1"/>
    </source>
</evidence>
<protein>
    <submittedName>
        <fullName evidence="3">Structural protein</fullName>
    </submittedName>
</protein>
<accession>A0A0K0FFW1</accession>
<reference evidence="2" key="1">
    <citation type="submission" date="2014-07" db="EMBL/GenBank/DDBJ databases">
        <authorList>
            <person name="Martin A.A"/>
            <person name="De Silva N."/>
        </authorList>
    </citation>
    <scope>NUCLEOTIDE SEQUENCE</scope>
</reference>
<evidence type="ECO:0000313" key="2">
    <source>
        <dbReference type="Proteomes" id="UP000035680"/>
    </source>
</evidence>
<dbReference type="Proteomes" id="UP000035680">
    <property type="component" value="Unassembled WGS sequence"/>
</dbReference>
<feature type="compositionally biased region" description="Basic and acidic residues" evidence="1">
    <location>
        <begin position="1"/>
        <end position="11"/>
    </location>
</feature>
<dbReference type="AlphaFoldDB" id="A0A0K0FFW1"/>
<proteinExistence type="predicted"/>
<feature type="compositionally biased region" description="Low complexity" evidence="1">
    <location>
        <begin position="64"/>
        <end position="73"/>
    </location>
</feature>
<organism evidence="2 3">
    <name type="scientific">Strongyloides venezuelensis</name>
    <name type="common">Threadworm</name>
    <dbReference type="NCBI Taxonomy" id="75913"/>
    <lineage>
        <taxon>Eukaryota</taxon>
        <taxon>Metazoa</taxon>
        <taxon>Ecdysozoa</taxon>
        <taxon>Nematoda</taxon>
        <taxon>Chromadorea</taxon>
        <taxon>Rhabditida</taxon>
        <taxon>Tylenchina</taxon>
        <taxon>Panagrolaimomorpha</taxon>
        <taxon>Strongyloidoidea</taxon>
        <taxon>Strongyloididae</taxon>
        <taxon>Strongyloides</taxon>
    </lineage>
</organism>
<keyword evidence="2" id="KW-1185">Reference proteome</keyword>
<feature type="region of interest" description="Disordered" evidence="1">
    <location>
        <begin position="1"/>
        <end position="33"/>
    </location>
</feature>